<keyword evidence="3" id="KW-1185">Reference proteome</keyword>
<protein>
    <recommendedName>
        <fullName evidence="1">CHAT domain-containing protein</fullName>
    </recommendedName>
</protein>
<dbReference type="InterPro" id="IPR011990">
    <property type="entry name" value="TPR-like_helical_dom_sf"/>
</dbReference>
<comment type="caution">
    <text evidence="2">The sequence shown here is derived from an EMBL/GenBank/DDBJ whole genome shotgun (WGS) entry which is preliminary data.</text>
</comment>
<dbReference type="PANTHER" id="PTHR10098:SF108">
    <property type="entry name" value="TETRATRICOPEPTIDE REPEAT PROTEIN 28"/>
    <property type="match status" value="1"/>
</dbReference>
<dbReference type="Gene3D" id="1.25.40.10">
    <property type="entry name" value="Tetratricopeptide repeat domain"/>
    <property type="match status" value="3"/>
</dbReference>
<name>A0ABQ3Y486_9ACTN</name>
<evidence type="ECO:0000313" key="3">
    <source>
        <dbReference type="Proteomes" id="UP000609879"/>
    </source>
</evidence>
<dbReference type="InterPro" id="IPR024983">
    <property type="entry name" value="CHAT_dom"/>
</dbReference>
<evidence type="ECO:0000313" key="2">
    <source>
        <dbReference type="EMBL" id="GID74782.1"/>
    </source>
</evidence>
<reference evidence="2 3" key="1">
    <citation type="submission" date="2021-01" db="EMBL/GenBank/DDBJ databases">
        <title>Whole genome shotgun sequence of Actinoplanes deccanensis NBRC 13994.</title>
        <authorList>
            <person name="Komaki H."/>
            <person name="Tamura T."/>
        </authorList>
    </citation>
    <scope>NUCLEOTIDE SEQUENCE [LARGE SCALE GENOMIC DNA]</scope>
    <source>
        <strain evidence="2 3">NBRC 13994</strain>
    </source>
</reference>
<organism evidence="2 3">
    <name type="scientific">Paractinoplanes deccanensis</name>
    <dbReference type="NCBI Taxonomy" id="113561"/>
    <lineage>
        <taxon>Bacteria</taxon>
        <taxon>Bacillati</taxon>
        <taxon>Actinomycetota</taxon>
        <taxon>Actinomycetes</taxon>
        <taxon>Micromonosporales</taxon>
        <taxon>Micromonosporaceae</taxon>
        <taxon>Paractinoplanes</taxon>
    </lineage>
</organism>
<dbReference type="Proteomes" id="UP000609879">
    <property type="component" value="Unassembled WGS sequence"/>
</dbReference>
<dbReference type="PANTHER" id="PTHR10098">
    <property type="entry name" value="RAPSYN-RELATED"/>
    <property type="match status" value="1"/>
</dbReference>
<dbReference type="Pfam" id="PF12770">
    <property type="entry name" value="CHAT"/>
    <property type="match status" value="1"/>
</dbReference>
<proteinExistence type="predicted"/>
<sequence>MTNENLCRELETAHAQYWNGERDIALRWFRQAHRALVAEFGVNTGWSVATVLNAYNWMTPFLVTLEDWTGLLRQSARGRQLALAANLWEAFVRCSQNLGVALQKLGQESYATTVFEEVAKVALAIGALDLRAKALAHLGGITRDVDPIAAADLFNRAVEAYRAAEDLQGEARALGDLASVFTDLGDHSKFRHYTERSRQIFQEIGDLEGEARALYLLAANPLRQDDHFGAIKLYDDAADLFRRGQNPVQAAEAAFRAAQLIAHEDIAEALARAEAALKLSRDFSASLSQGIENFRFTLSTELALRALSEAPSDDARDIVLATHPELLTDAGFLAALEFRPKNQAALAHLMAHPDSPLPRMVDAIWEKLLTLDIKTAAAPSPAVRPLLSELIVSESEHLIDRILMLIPEAELPGCHGYFLLRRAHLWSDSDQRKAIEIGVRAAELFRLAGAAGEAADAHSFVGIWWRTLSDGDSRYNVNQALTSFRHALAIRRRRDDPLRWATSIMNLANAYWSHPDKRTHLPRAEARLRAALVVLDHDKHPDERGHALMNLGLVLTEPMMPASSSNIDAGIALLNQALRTLRRSSTRAAALRNLSLAYANRLIGDPEVNLRLALHNAVNAQEFYRAEGSPQERLSAAHLVAIAEIRLGDRIGDLEEDKIVDRFEAALSEATVDDSPRDYAAALDDFANALSSGSANQHRLHRAVGLHERALHLFDEHGDISGGARARFNLAGSLARLGLLTESLTFRKETGSGTLPNAVRDAGPVEFDDVEMLLVAPPSQIINRVIQLYDESFAGRSRQQHPAEWVETAIALSRALINRGSDPDFERALQLLHSAAQIATPESAPSEAHEIGSLLGRAHALRNEWQMAAREYRSATAAAEALYLAPALNAARERELNRIGWLFSEAAYALAKAGKPGDAAAIVEGSRARELARLLDRDHIDLRLLEEEAPNLAAAYRDAADCLAIAESSQRMVVQASRDDRRELHAMLVDAQSRLRAVTATIREYSGHEHFALPIEGAAWRSARDDEPVIHLVTATAGSMALVTEPSGTSAIFAPLTAWDLTVFRLHGDQHSDVVLASIGERLLSPITDELARRGLSRAVLVPTGVLCGLPLHAGRYTRGKNVRHLLDDVTVSYAQSARALIAARSMLASGREPRLVGVADPQPGSPLPAAAAELSAVGELFPGTVRVLEREAATAAALIGELPGATHLHLSCHANYDIRQPLQSGLQLANGDRLTLAELFGGGILRGVQLVVAAACETAVTDPHRTLDEAIGLPSGFLYAGAAAVLGTLWKVNDESASYLITRFYENHFANGQSSPAQALANAQQWLRDSSVDELHRFAKRFGLPSVAGVPHGHHPFADPVHWAAFVIVGAG</sequence>
<gene>
    <name evidence="2" type="ORF">Ade02nite_34230</name>
</gene>
<evidence type="ECO:0000259" key="1">
    <source>
        <dbReference type="Pfam" id="PF12770"/>
    </source>
</evidence>
<feature type="domain" description="CHAT" evidence="1">
    <location>
        <begin position="1078"/>
        <end position="1372"/>
    </location>
</feature>
<dbReference type="SUPFAM" id="SSF48452">
    <property type="entry name" value="TPR-like"/>
    <property type="match status" value="1"/>
</dbReference>
<dbReference type="EMBL" id="BOMI01000065">
    <property type="protein sequence ID" value="GID74782.1"/>
    <property type="molecule type" value="Genomic_DNA"/>
</dbReference>
<accession>A0ABQ3Y486</accession>